<protein>
    <submittedName>
        <fullName evidence="1">Uncharacterized protein</fullName>
    </submittedName>
</protein>
<evidence type="ECO:0000313" key="1">
    <source>
        <dbReference type="EMBL" id="HGV97599.1"/>
    </source>
</evidence>
<gene>
    <name evidence="1" type="ORF">ENV60_04820</name>
</gene>
<name>A0A7C4XUN2_UNCW3</name>
<reference evidence="1" key="1">
    <citation type="journal article" date="2020" name="mSystems">
        <title>Genome- and Community-Level Interaction Insights into Carbon Utilization and Element Cycling Functions of Hydrothermarchaeota in Hydrothermal Sediment.</title>
        <authorList>
            <person name="Zhou Z."/>
            <person name="Liu Y."/>
            <person name="Xu W."/>
            <person name="Pan J."/>
            <person name="Luo Z.H."/>
            <person name="Li M."/>
        </authorList>
    </citation>
    <scope>NUCLEOTIDE SEQUENCE [LARGE SCALE GENOMIC DNA]</scope>
    <source>
        <strain evidence="1">SpSt-774</strain>
    </source>
</reference>
<dbReference type="EMBL" id="DTGZ01000092">
    <property type="protein sequence ID" value="HGV97599.1"/>
    <property type="molecule type" value="Genomic_DNA"/>
</dbReference>
<sequence>MRCPFLEEIVVNYCSVAPVRKMIPKGASDELSKCENCYLDCPVYQSIIKKKKEKSHNGKNKEKI</sequence>
<accession>A0A7C4XUN2</accession>
<proteinExistence type="predicted"/>
<dbReference type="AlphaFoldDB" id="A0A7C4XUN2"/>
<organism evidence="1">
    <name type="scientific">candidate division WOR-3 bacterium</name>
    <dbReference type="NCBI Taxonomy" id="2052148"/>
    <lineage>
        <taxon>Bacteria</taxon>
        <taxon>Bacteria division WOR-3</taxon>
    </lineage>
</organism>
<comment type="caution">
    <text evidence="1">The sequence shown here is derived from an EMBL/GenBank/DDBJ whole genome shotgun (WGS) entry which is preliminary data.</text>
</comment>